<proteinExistence type="predicted"/>
<gene>
    <name evidence="1" type="ORF">FS320_00780</name>
</gene>
<evidence type="ECO:0000313" key="2">
    <source>
        <dbReference type="Proteomes" id="UP000403266"/>
    </source>
</evidence>
<dbReference type="InterPro" id="IPR018727">
    <property type="entry name" value="DUF2267"/>
</dbReference>
<dbReference type="InterPro" id="IPR038282">
    <property type="entry name" value="DUF2267_sf"/>
</dbReference>
<dbReference type="Proteomes" id="UP000403266">
    <property type="component" value="Unassembled WGS sequence"/>
</dbReference>
<dbReference type="Gene3D" id="1.10.490.110">
    <property type="entry name" value="Uncharacterized conserved protein DUF2267"/>
    <property type="match status" value="1"/>
</dbReference>
<evidence type="ECO:0000313" key="1">
    <source>
        <dbReference type="EMBL" id="MPR23788.1"/>
    </source>
</evidence>
<dbReference type="RefSeq" id="WP_152708688.1">
    <property type="nucleotide sequence ID" value="NZ_VOSJ01000001.1"/>
</dbReference>
<reference evidence="1 2" key="1">
    <citation type="journal article" date="2019" name="Syst. Appl. Microbiol.">
        <title>Microvirga tunisiensis sp. nov., a root nodule symbiotic bacterium isolated from Lupinus micranthus and L. luteus grown in Northern Tunisia.</title>
        <authorList>
            <person name="Msaddak A."/>
            <person name="Rejili M."/>
            <person name="Duran D."/>
            <person name="Mars M."/>
            <person name="Palacios J.M."/>
            <person name="Ruiz-Argueso T."/>
            <person name="Rey L."/>
            <person name="Imperial J."/>
        </authorList>
    </citation>
    <scope>NUCLEOTIDE SEQUENCE [LARGE SCALE GENOMIC DNA]</scope>
    <source>
        <strain evidence="1 2">Lmie10</strain>
    </source>
</reference>
<sequence>MTIPMEFQHVSEDFEAFLRDARDISGLSTRNQTYTMVQAVLLTFRRRLSVIEAIRFANILPPVLRALFVADWDSEEPQREFRDRADLTLEVLSLRRDHNFSPETAIRDVATALRRHVDETALDDLLRCMPPCAAQFWAVV</sequence>
<name>A0A5N7MAT7_9HYPH</name>
<protein>
    <submittedName>
        <fullName evidence="1">DUF2267 domain-containing protein</fullName>
    </submittedName>
</protein>
<dbReference type="AlphaFoldDB" id="A0A5N7MAT7"/>
<organism evidence="1 2">
    <name type="scientific">Microvirga tunisiensis</name>
    <dbReference type="NCBI Taxonomy" id="2108360"/>
    <lineage>
        <taxon>Bacteria</taxon>
        <taxon>Pseudomonadati</taxon>
        <taxon>Pseudomonadota</taxon>
        <taxon>Alphaproteobacteria</taxon>
        <taxon>Hyphomicrobiales</taxon>
        <taxon>Methylobacteriaceae</taxon>
        <taxon>Microvirga</taxon>
    </lineage>
</organism>
<comment type="caution">
    <text evidence="1">The sequence shown here is derived from an EMBL/GenBank/DDBJ whole genome shotgun (WGS) entry which is preliminary data.</text>
</comment>
<keyword evidence="2" id="KW-1185">Reference proteome</keyword>
<accession>A0A5N7MAT7</accession>
<dbReference type="Pfam" id="PF10025">
    <property type="entry name" value="DUF2267"/>
    <property type="match status" value="1"/>
</dbReference>
<dbReference type="OrthoDB" id="20942at2"/>
<dbReference type="EMBL" id="VOSK01000001">
    <property type="protein sequence ID" value="MPR23788.1"/>
    <property type="molecule type" value="Genomic_DNA"/>
</dbReference>